<sequence>MWLELHRDWPTVTLGLTDINEFIKQTFLEENMKEKIEKNWSIILVFILGIALAFYVGRGYESKFVQKLAQEHAQLTALIQNTQKLVVKNGDDNLKNVFRQLGYNIPAMPAPKETE</sequence>
<evidence type="ECO:0000313" key="2">
    <source>
        <dbReference type="EMBL" id="QJA46842.1"/>
    </source>
</evidence>
<evidence type="ECO:0000256" key="1">
    <source>
        <dbReference type="SAM" id="Phobius"/>
    </source>
</evidence>
<name>A0A6H1ZH91_9ZZZZ</name>
<keyword evidence="1" id="KW-0812">Transmembrane</keyword>
<dbReference type="EMBL" id="MT144023">
    <property type="protein sequence ID" value="QJA46842.1"/>
    <property type="molecule type" value="Genomic_DNA"/>
</dbReference>
<proteinExistence type="predicted"/>
<accession>A0A6H1ZH91</accession>
<organism evidence="2">
    <name type="scientific">viral metagenome</name>
    <dbReference type="NCBI Taxonomy" id="1070528"/>
    <lineage>
        <taxon>unclassified sequences</taxon>
        <taxon>metagenomes</taxon>
        <taxon>organismal metagenomes</taxon>
    </lineage>
</organism>
<dbReference type="AlphaFoldDB" id="A0A6H1ZH91"/>
<protein>
    <submittedName>
        <fullName evidence="2">Uncharacterized protein</fullName>
    </submittedName>
</protein>
<feature type="transmembrane region" description="Helical" evidence="1">
    <location>
        <begin position="40"/>
        <end position="57"/>
    </location>
</feature>
<gene>
    <name evidence="2" type="ORF">TM448A00538_0004</name>
</gene>
<keyword evidence="1" id="KW-0472">Membrane</keyword>
<keyword evidence="1" id="KW-1133">Transmembrane helix</keyword>
<reference evidence="2" key="1">
    <citation type="submission" date="2020-03" db="EMBL/GenBank/DDBJ databases">
        <title>The deep terrestrial virosphere.</title>
        <authorList>
            <person name="Holmfeldt K."/>
            <person name="Nilsson E."/>
            <person name="Simone D."/>
            <person name="Lopez-Fernandez M."/>
            <person name="Wu X."/>
            <person name="de Brujin I."/>
            <person name="Lundin D."/>
            <person name="Andersson A."/>
            <person name="Bertilsson S."/>
            <person name="Dopson M."/>
        </authorList>
    </citation>
    <scope>NUCLEOTIDE SEQUENCE</scope>
    <source>
        <strain evidence="2">TM448A00538</strain>
    </source>
</reference>